<keyword evidence="3" id="KW-0812">Transmembrane</keyword>
<evidence type="ECO:0000256" key="8">
    <source>
        <dbReference type="ARBA" id="ARBA00023170"/>
    </source>
</evidence>
<proteinExistence type="predicted"/>
<evidence type="ECO:0000256" key="2">
    <source>
        <dbReference type="ARBA" id="ARBA00022614"/>
    </source>
</evidence>
<dbReference type="InterPro" id="IPR046959">
    <property type="entry name" value="PRK1-6/SRF4-like"/>
</dbReference>
<keyword evidence="8" id="KW-0675">Receptor</keyword>
<evidence type="ECO:0000256" key="7">
    <source>
        <dbReference type="ARBA" id="ARBA00023136"/>
    </source>
</evidence>
<dbReference type="InterPro" id="IPR032675">
    <property type="entry name" value="LRR_dom_sf"/>
</dbReference>
<keyword evidence="2" id="KW-0433">Leucine-rich repeat</keyword>
<evidence type="ECO:0000256" key="4">
    <source>
        <dbReference type="ARBA" id="ARBA00022729"/>
    </source>
</evidence>
<dbReference type="SUPFAM" id="SSF52058">
    <property type="entry name" value="L domain-like"/>
    <property type="match status" value="1"/>
</dbReference>
<comment type="subcellular location">
    <subcellularLocation>
        <location evidence="1">Membrane</location>
    </subcellularLocation>
</comment>
<dbReference type="InterPro" id="IPR013210">
    <property type="entry name" value="LRR_N_plant-typ"/>
</dbReference>
<protein>
    <recommendedName>
        <fullName evidence="9">Leucine-rich repeat-containing N-terminal plant-type domain-containing protein</fullName>
    </recommendedName>
</protein>
<keyword evidence="7" id="KW-0472">Membrane</keyword>
<evidence type="ECO:0000256" key="6">
    <source>
        <dbReference type="ARBA" id="ARBA00022989"/>
    </source>
</evidence>
<dbReference type="AlphaFoldDB" id="A0AAP0RT63"/>
<evidence type="ECO:0000256" key="5">
    <source>
        <dbReference type="ARBA" id="ARBA00022737"/>
    </source>
</evidence>
<keyword evidence="6" id="KW-1133">Transmembrane helix</keyword>
<organism evidence="10 11">
    <name type="scientific">Liquidambar formosana</name>
    <name type="common">Formosan gum</name>
    <dbReference type="NCBI Taxonomy" id="63359"/>
    <lineage>
        <taxon>Eukaryota</taxon>
        <taxon>Viridiplantae</taxon>
        <taxon>Streptophyta</taxon>
        <taxon>Embryophyta</taxon>
        <taxon>Tracheophyta</taxon>
        <taxon>Spermatophyta</taxon>
        <taxon>Magnoliopsida</taxon>
        <taxon>eudicotyledons</taxon>
        <taxon>Gunneridae</taxon>
        <taxon>Pentapetalae</taxon>
        <taxon>Saxifragales</taxon>
        <taxon>Altingiaceae</taxon>
        <taxon>Liquidambar</taxon>
    </lineage>
</organism>
<name>A0AAP0RT63_LIQFO</name>
<dbReference type="GO" id="GO:0016020">
    <property type="term" value="C:membrane"/>
    <property type="evidence" value="ECO:0007669"/>
    <property type="project" value="UniProtKB-SubCell"/>
</dbReference>
<dbReference type="FunFam" id="3.80.10.10:FF:000062">
    <property type="entry name" value="protein STRUBBELIG-RECEPTOR FAMILY 3"/>
    <property type="match status" value="1"/>
</dbReference>
<evidence type="ECO:0000313" key="10">
    <source>
        <dbReference type="EMBL" id="KAK9284478.1"/>
    </source>
</evidence>
<dbReference type="PANTHER" id="PTHR48007:SF68">
    <property type="entry name" value="PROTEIN KINASE DOMAIN-CONTAINING PROTEIN"/>
    <property type="match status" value="1"/>
</dbReference>
<dbReference type="Pfam" id="PF08263">
    <property type="entry name" value="LRRNT_2"/>
    <property type="match status" value="1"/>
</dbReference>
<comment type="caution">
    <text evidence="10">The sequence shown here is derived from an EMBL/GenBank/DDBJ whole genome shotgun (WGS) entry which is preliminary data.</text>
</comment>
<dbReference type="Gene3D" id="3.80.10.10">
    <property type="entry name" value="Ribonuclease Inhibitor"/>
    <property type="match status" value="1"/>
</dbReference>
<reference evidence="10 11" key="1">
    <citation type="journal article" date="2024" name="Plant J.">
        <title>Genome sequences and population genomics reveal climatic adaptation and genomic divergence between two closely related sweetgum species.</title>
        <authorList>
            <person name="Xu W.Q."/>
            <person name="Ren C.Q."/>
            <person name="Zhang X.Y."/>
            <person name="Comes H.P."/>
            <person name="Liu X.H."/>
            <person name="Li Y.G."/>
            <person name="Kettle C.J."/>
            <person name="Jalonen R."/>
            <person name="Gaisberger H."/>
            <person name="Ma Y.Z."/>
            <person name="Qiu Y.X."/>
        </authorList>
    </citation>
    <scope>NUCLEOTIDE SEQUENCE [LARGE SCALE GENOMIC DNA]</scope>
    <source>
        <strain evidence="10">Hangzhou</strain>
    </source>
</reference>
<feature type="domain" description="Leucine-rich repeat-containing N-terminal plant-type" evidence="9">
    <location>
        <begin position="38"/>
        <end position="77"/>
    </location>
</feature>
<dbReference type="PANTHER" id="PTHR48007">
    <property type="entry name" value="LEUCINE-RICH REPEAT RECEPTOR-LIKE PROTEIN KINASE PXC1"/>
    <property type="match status" value="1"/>
</dbReference>
<keyword evidence="11" id="KW-1185">Reference proteome</keyword>
<sequence length="236" mass="25092">MGLKRSAMGYLNLKIYAQVFLGFVLIAMARISLGYTNPTDVAAINNLYAALGNPLLPGWVATGGDPCAEAWQGIVCNNTEINSIILNGANLGGELGENLRMFASIKSIDLSNNHIGGSIPSNLPVTMQNLFLSANQFSGTIPSSISSLSQLTAMSLNNNLLSGELPDAFQVLTGLINLDLSSNNLSGQLPPSLENLLSLTTLRLQSNQLSGTLDVLQDLPLRDLNVGEQPVLWTHT</sequence>
<keyword evidence="4" id="KW-0732">Signal</keyword>
<evidence type="ECO:0000256" key="3">
    <source>
        <dbReference type="ARBA" id="ARBA00022692"/>
    </source>
</evidence>
<evidence type="ECO:0000259" key="9">
    <source>
        <dbReference type="Pfam" id="PF08263"/>
    </source>
</evidence>
<dbReference type="EMBL" id="JBBPBK010000005">
    <property type="protein sequence ID" value="KAK9284478.1"/>
    <property type="molecule type" value="Genomic_DNA"/>
</dbReference>
<evidence type="ECO:0000256" key="1">
    <source>
        <dbReference type="ARBA" id="ARBA00004370"/>
    </source>
</evidence>
<dbReference type="Proteomes" id="UP001415857">
    <property type="component" value="Unassembled WGS sequence"/>
</dbReference>
<accession>A0AAP0RT63</accession>
<gene>
    <name evidence="10" type="ORF">L1049_023651</name>
</gene>
<dbReference type="InterPro" id="IPR001611">
    <property type="entry name" value="Leu-rich_rpt"/>
</dbReference>
<dbReference type="Pfam" id="PF13855">
    <property type="entry name" value="LRR_8"/>
    <property type="match status" value="1"/>
</dbReference>
<dbReference type="Pfam" id="PF00560">
    <property type="entry name" value="LRR_1"/>
    <property type="match status" value="1"/>
</dbReference>
<keyword evidence="5" id="KW-0677">Repeat</keyword>
<evidence type="ECO:0000313" key="11">
    <source>
        <dbReference type="Proteomes" id="UP001415857"/>
    </source>
</evidence>